<organism evidence="2 3">
    <name type="scientific">Trichosporon asahii var. asahii (strain CBS 8904)</name>
    <name type="common">Yeast</name>
    <dbReference type="NCBI Taxonomy" id="1220162"/>
    <lineage>
        <taxon>Eukaryota</taxon>
        <taxon>Fungi</taxon>
        <taxon>Dikarya</taxon>
        <taxon>Basidiomycota</taxon>
        <taxon>Agaricomycotina</taxon>
        <taxon>Tremellomycetes</taxon>
        <taxon>Trichosporonales</taxon>
        <taxon>Trichosporonaceae</taxon>
        <taxon>Trichosporon</taxon>
    </lineage>
</organism>
<gene>
    <name evidence="2" type="ORF">A1Q2_00697</name>
</gene>
<name>K1W7Z6_TRIAC</name>
<evidence type="ECO:0000256" key="1">
    <source>
        <dbReference type="SAM" id="MobiDB-lite"/>
    </source>
</evidence>
<proteinExistence type="predicted"/>
<sequence>MQVIDDPPAAVLYCWPTSVLSMVPAICLIEKGYSEDEYVFSHLNITTIPTLVVPTFDMMVGKSESGFQTLTNVSSICDFIDQSRTPLTTSTSGPTSQKPPPTLSPISYADKALSDRLIRIVRQPLVDPNFLNVSCRNLAELMSKRVGPQGLMLETRKLALRHFLQEMSPHSSNGNPLEWDHHVLRFLEEKSASNTALLDIYTGDAGEERRREFYHASRAAWTVHLPSALSKLESMMTGPFALGDDLSIADCHIIAWLARVVSLCGGTPAPSGLSALEPHLGGYQPGSKLRVYWGHWVQRTSFRKLAMVSAKASAPTPERGGVLSSDHCDPA</sequence>
<evidence type="ECO:0000313" key="2">
    <source>
        <dbReference type="EMBL" id="EKD04998.1"/>
    </source>
</evidence>
<dbReference type="eggNOG" id="ENOG502RZRD">
    <property type="taxonomic scope" value="Eukaryota"/>
</dbReference>
<dbReference type="InterPro" id="IPR036282">
    <property type="entry name" value="Glutathione-S-Trfase_C_sf"/>
</dbReference>
<evidence type="ECO:0000313" key="3">
    <source>
        <dbReference type="Proteomes" id="UP000006757"/>
    </source>
</evidence>
<dbReference type="Proteomes" id="UP000006757">
    <property type="component" value="Unassembled WGS sequence"/>
</dbReference>
<dbReference type="OMA" id="SIADCHI"/>
<dbReference type="Gene3D" id="1.20.1050.10">
    <property type="match status" value="1"/>
</dbReference>
<accession>K1W7Z6</accession>
<dbReference type="HOGENOM" id="CLU_063115_0_0_1"/>
<evidence type="ECO:0008006" key="4">
    <source>
        <dbReference type="Google" id="ProtNLM"/>
    </source>
</evidence>
<dbReference type="SUPFAM" id="SSF47616">
    <property type="entry name" value="GST C-terminal domain-like"/>
    <property type="match status" value="1"/>
</dbReference>
<dbReference type="AlphaFoldDB" id="K1W7Z6"/>
<reference evidence="2 3" key="1">
    <citation type="journal article" date="2012" name="Eukaryot. Cell">
        <title>Genome sequence of the Trichosporon asahii environmental strain CBS 8904.</title>
        <authorList>
            <person name="Yang R.Y."/>
            <person name="Li H.T."/>
            <person name="Zhu H."/>
            <person name="Zhou G.P."/>
            <person name="Wang M."/>
            <person name="Wang L."/>
        </authorList>
    </citation>
    <scope>NUCLEOTIDE SEQUENCE [LARGE SCALE GENOMIC DNA]</scope>
    <source>
        <strain evidence="2 3">CBS 8904</strain>
    </source>
</reference>
<comment type="caution">
    <text evidence="2">The sequence shown here is derived from an EMBL/GenBank/DDBJ whole genome shotgun (WGS) entry which is preliminary data.</text>
</comment>
<dbReference type="OrthoDB" id="412788at2759"/>
<feature type="region of interest" description="Disordered" evidence="1">
    <location>
        <begin position="86"/>
        <end position="105"/>
    </location>
</feature>
<protein>
    <recommendedName>
        <fullName evidence="4">GST C-terminal domain-containing protein</fullName>
    </recommendedName>
</protein>
<dbReference type="CDD" id="cd00299">
    <property type="entry name" value="GST_C_family"/>
    <property type="match status" value="1"/>
</dbReference>
<feature type="compositionally biased region" description="Low complexity" evidence="1">
    <location>
        <begin position="86"/>
        <end position="96"/>
    </location>
</feature>
<dbReference type="EMBL" id="AMBO01000167">
    <property type="protein sequence ID" value="EKD04998.1"/>
    <property type="molecule type" value="Genomic_DNA"/>
</dbReference>
<dbReference type="STRING" id="1220162.K1W7Z6"/>
<dbReference type="InParanoid" id="K1W7Z6"/>
<keyword evidence="3" id="KW-1185">Reference proteome</keyword>